<organism evidence="4 5">
    <name type="scientific">Cryobacterium algoritolerans</name>
    <dbReference type="NCBI Taxonomy" id="1259184"/>
    <lineage>
        <taxon>Bacteria</taxon>
        <taxon>Bacillati</taxon>
        <taxon>Actinomycetota</taxon>
        <taxon>Actinomycetes</taxon>
        <taxon>Micrococcales</taxon>
        <taxon>Microbacteriaceae</taxon>
        <taxon>Cryobacterium</taxon>
    </lineage>
</organism>
<feature type="transmembrane region" description="Helical" evidence="1">
    <location>
        <begin position="67"/>
        <end position="85"/>
    </location>
</feature>
<feature type="domain" description="GGDEF" evidence="3">
    <location>
        <begin position="381"/>
        <end position="514"/>
    </location>
</feature>
<feature type="domain" description="EAL" evidence="2">
    <location>
        <begin position="521"/>
        <end position="774"/>
    </location>
</feature>
<dbReference type="InterPro" id="IPR052155">
    <property type="entry name" value="Biofilm_reg_signaling"/>
</dbReference>
<dbReference type="CDD" id="cd01949">
    <property type="entry name" value="GGDEF"/>
    <property type="match status" value="1"/>
</dbReference>
<dbReference type="AlphaFoldDB" id="A0A4R8WXJ6"/>
<dbReference type="InterPro" id="IPR035919">
    <property type="entry name" value="EAL_sf"/>
</dbReference>
<dbReference type="InterPro" id="IPR001633">
    <property type="entry name" value="EAL_dom"/>
</dbReference>
<dbReference type="OrthoDB" id="23692at2"/>
<dbReference type="EMBL" id="SOFP01000032">
    <property type="protein sequence ID" value="TFC17371.1"/>
    <property type="molecule type" value="Genomic_DNA"/>
</dbReference>
<dbReference type="SMART" id="SM00267">
    <property type="entry name" value="GGDEF"/>
    <property type="match status" value="1"/>
</dbReference>
<dbReference type="SUPFAM" id="SSF141868">
    <property type="entry name" value="EAL domain-like"/>
    <property type="match status" value="1"/>
</dbReference>
<dbReference type="CDD" id="cd01948">
    <property type="entry name" value="EAL"/>
    <property type="match status" value="1"/>
</dbReference>
<dbReference type="PROSITE" id="PS50883">
    <property type="entry name" value="EAL"/>
    <property type="match status" value="1"/>
</dbReference>
<dbReference type="PANTHER" id="PTHR44757:SF2">
    <property type="entry name" value="BIOFILM ARCHITECTURE MAINTENANCE PROTEIN MBAA"/>
    <property type="match status" value="1"/>
</dbReference>
<dbReference type="Gene3D" id="3.20.20.450">
    <property type="entry name" value="EAL domain"/>
    <property type="match status" value="1"/>
</dbReference>
<dbReference type="SMART" id="SM00052">
    <property type="entry name" value="EAL"/>
    <property type="match status" value="1"/>
</dbReference>
<dbReference type="Pfam" id="PF00990">
    <property type="entry name" value="GGDEF"/>
    <property type="match status" value="1"/>
</dbReference>
<comment type="caution">
    <text evidence="4">The sequence shown here is derived from an EMBL/GenBank/DDBJ whole genome shotgun (WGS) entry which is preliminary data.</text>
</comment>
<dbReference type="InterPro" id="IPR000160">
    <property type="entry name" value="GGDEF_dom"/>
</dbReference>
<feature type="transmembrane region" description="Helical" evidence="1">
    <location>
        <begin position="203"/>
        <end position="224"/>
    </location>
</feature>
<feature type="transmembrane region" description="Helical" evidence="1">
    <location>
        <begin position="297"/>
        <end position="317"/>
    </location>
</feature>
<dbReference type="Pfam" id="PF00563">
    <property type="entry name" value="EAL"/>
    <property type="match status" value="1"/>
</dbReference>
<feature type="transmembrane region" description="Helical" evidence="1">
    <location>
        <begin position="236"/>
        <end position="261"/>
    </location>
</feature>
<feature type="transmembrane region" description="Helical" evidence="1">
    <location>
        <begin position="140"/>
        <end position="157"/>
    </location>
</feature>
<keyword evidence="1" id="KW-1133">Transmembrane helix</keyword>
<keyword evidence="5" id="KW-1185">Reference proteome</keyword>
<dbReference type="RefSeq" id="WP_134566226.1">
    <property type="nucleotide sequence ID" value="NZ_SOFP01000032.1"/>
</dbReference>
<feature type="transmembrane region" description="Helical" evidence="1">
    <location>
        <begin position="37"/>
        <end position="55"/>
    </location>
</feature>
<feature type="transmembrane region" description="Helical" evidence="1">
    <location>
        <begin position="106"/>
        <end position="125"/>
    </location>
</feature>
<dbReference type="InterPro" id="IPR043128">
    <property type="entry name" value="Rev_trsase/Diguanyl_cyclase"/>
</dbReference>
<dbReference type="Proteomes" id="UP000298412">
    <property type="component" value="Unassembled WGS sequence"/>
</dbReference>
<dbReference type="Gene3D" id="3.30.70.270">
    <property type="match status" value="1"/>
</dbReference>
<reference evidence="4 5" key="1">
    <citation type="submission" date="2019-03" db="EMBL/GenBank/DDBJ databases">
        <title>Genomics of glacier-inhabiting Cryobacterium strains.</title>
        <authorList>
            <person name="Liu Q."/>
            <person name="Xin Y.-H."/>
        </authorList>
    </citation>
    <scope>NUCLEOTIDE SEQUENCE [LARGE SCALE GENOMIC DNA]</scope>
    <source>
        <strain evidence="4 5">MDT1-3</strain>
    </source>
</reference>
<dbReference type="SUPFAM" id="SSF55073">
    <property type="entry name" value="Nucleotide cyclase"/>
    <property type="match status" value="1"/>
</dbReference>
<gene>
    <name evidence="4" type="ORF">E3O19_06230</name>
</gene>
<dbReference type="NCBIfam" id="TIGR00254">
    <property type="entry name" value="GGDEF"/>
    <property type="match status" value="1"/>
</dbReference>
<keyword evidence="1" id="KW-0812">Transmembrane</keyword>
<name>A0A4R8WXJ6_9MICO</name>
<evidence type="ECO:0000313" key="5">
    <source>
        <dbReference type="Proteomes" id="UP000298412"/>
    </source>
</evidence>
<keyword evidence="1" id="KW-0472">Membrane</keyword>
<evidence type="ECO:0000313" key="4">
    <source>
        <dbReference type="EMBL" id="TFC17371.1"/>
    </source>
</evidence>
<evidence type="ECO:0000259" key="3">
    <source>
        <dbReference type="PROSITE" id="PS50887"/>
    </source>
</evidence>
<evidence type="ECO:0000256" key="1">
    <source>
        <dbReference type="SAM" id="Phobius"/>
    </source>
</evidence>
<evidence type="ECO:0000259" key="2">
    <source>
        <dbReference type="PROSITE" id="PS50883"/>
    </source>
</evidence>
<sequence>MSARRPGGVAAGTTAKPGVDVGRPGAAVGARPMRQRWSLWLMGGLVLAYVVGVMLPDSGFNPFVDGFLALVSVWACVAVCWAAAYRTGRGRRFGGGRREGHGRPEVLLAAAAVTANTLADTVELIQRGTGFSTFPSSADPAYLLFYAFLLASLGVLVRRQLRGSAGAMILDTIVGSLGAASILTVFLSPVLNAAAAEPASLGTAVAIAYPMLDLLILAAVAGIVASHGSEPGHRWILLISGLLIFAGADLVFALAPLSYVIGTPLDATWTVAIALITLWVDRSGAPRSTSSRAGGSVSAVAVPAVSILAGLGVLILASQVQVSGLAVVLAALTLGVATIPLIGRQQVLRVLSRTDDLTRLPNRRAFYADVPGRLGAIDSGRRSALLLLDLDRFKEVNDSLGHDVGDRLLVQVGVRLAGQLRATDLLARLGGDEFAVLLANSGHDEAVVVAGKLRAALAEPFLLEGITLHSSASMGIAVHPDQGNDVTSLMRKADMAMYKAKSTRSGHHVYHSDDDSHGDVRLRTLQELRSAIADDELVLHYQPKVALATGNVQGVEALVRWNHPTRGLLLPEHFLELVEEAGLMHALTQIVLSKALDQAVLWRAQGEPLTVAVNLSAGSLVDRDLPDRIGAMITSRGLPASVLTLEVTEEFLLNDRERARDILTRLRALGIRIAVDDFGTGYSSLAYLRDLPIDELKLDQSFVFPMINDERAATLVSSAIALAHSLGLQMVAEGVENSVAYNDLVRFGCDSAQGYLVSRPVPAEELGAWLADRKVTTMVRGDS</sequence>
<proteinExistence type="predicted"/>
<accession>A0A4R8WXJ6</accession>
<dbReference type="InterPro" id="IPR029787">
    <property type="entry name" value="Nucleotide_cyclase"/>
</dbReference>
<feature type="transmembrane region" description="Helical" evidence="1">
    <location>
        <begin position="169"/>
        <end position="191"/>
    </location>
</feature>
<dbReference type="PROSITE" id="PS50887">
    <property type="entry name" value="GGDEF"/>
    <property type="match status" value="1"/>
</dbReference>
<dbReference type="PANTHER" id="PTHR44757">
    <property type="entry name" value="DIGUANYLATE CYCLASE DGCP"/>
    <property type="match status" value="1"/>
</dbReference>
<feature type="transmembrane region" description="Helical" evidence="1">
    <location>
        <begin position="323"/>
        <end position="343"/>
    </location>
</feature>
<protein>
    <submittedName>
        <fullName evidence="4">EAL domain-containing protein</fullName>
    </submittedName>
</protein>